<evidence type="ECO:0000313" key="1">
    <source>
        <dbReference type="EMBL" id="HIS37302.1"/>
    </source>
</evidence>
<dbReference type="EMBL" id="DVIU01000236">
    <property type="protein sequence ID" value="HIS37302.1"/>
    <property type="molecule type" value="Genomic_DNA"/>
</dbReference>
<accession>A0A9D1F1K9</accession>
<comment type="caution">
    <text evidence="1">The sequence shown here is derived from an EMBL/GenBank/DDBJ whole genome shotgun (WGS) entry which is preliminary data.</text>
</comment>
<protein>
    <submittedName>
        <fullName evidence="1">Uncharacterized protein</fullName>
    </submittedName>
</protein>
<gene>
    <name evidence="1" type="ORF">IAC10_11880</name>
</gene>
<proteinExistence type="predicted"/>
<dbReference type="Proteomes" id="UP000823928">
    <property type="component" value="Unassembled WGS sequence"/>
</dbReference>
<evidence type="ECO:0000313" key="2">
    <source>
        <dbReference type="Proteomes" id="UP000823928"/>
    </source>
</evidence>
<name>A0A9D1F1K9_9BACT</name>
<organism evidence="1 2">
    <name type="scientific">Candidatus Scatousia excrementigallinarum</name>
    <dbReference type="NCBI Taxonomy" id="2840935"/>
    <lineage>
        <taxon>Bacteria</taxon>
        <taxon>Candidatus Scatousia</taxon>
    </lineage>
</organism>
<reference evidence="1" key="2">
    <citation type="journal article" date="2021" name="PeerJ">
        <title>Extensive microbial diversity within the chicken gut microbiome revealed by metagenomics and culture.</title>
        <authorList>
            <person name="Gilroy R."/>
            <person name="Ravi A."/>
            <person name="Getino M."/>
            <person name="Pursley I."/>
            <person name="Horton D.L."/>
            <person name="Alikhan N.F."/>
            <person name="Baker D."/>
            <person name="Gharbi K."/>
            <person name="Hall N."/>
            <person name="Watson M."/>
            <person name="Adriaenssens E.M."/>
            <person name="Foster-Nyarko E."/>
            <person name="Jarju S."/>
            <person name="Secka A."/>
            <person name="Antonio M."/>
            <person name="Oren A."/>
            <person name="Chaudhuri R.R."/>
            <person name="La Ragione R."/>
            <person name="Hildebrand F."/>
            <person name="Pallen M.J."/>
        </authorList>
    </citation>
    <scope>NUCLEOTIDE SEQUENCE</scope>
    <source>
        <strain evidence="1">6276</strain>
    </source>
</reference>
<sequence>MPQTAYVKGSLYFGGYTIHYATLIANNENVHQASLRLMRDATTHFRQIRPSFRADNGTYSSIPGGTFVV</sequence>
<reference evidence="1" key="1">
    <citation type="submission" date="2020-10" db="EMBL/GenBank/DDBJ databases">
        <authorList>
            <person name="Gilroy R."/>
        </authorList>
    </citation>
    <scope>NUCLEOTIDE SEQUENCE</scope>
    <source>
        <strain evidence="1">6276</strain>
    </source>
</reference>
<dbReference type="AlphaFoldDB" id="A0A9D1F1K9"/>